<keyword evidence="1" id="KW-0472">Membrane</keyword>
<keyword evidence="1" id="KW-1133">Transmembrane helix</keyword>
<dbReference type="Proteomes" id="UP000825935">
    <property type="component" value="Chromosome 37"/>
</dbReference>
<protein>
    <submittedName>
        <fullName evidence="2">Uncharacterized protein</fullName>
    </submittedName>
</protein>
<keyword evidence="1" id="KW-0812">Transmembrane</keyword>
<evidence type="ECO:0000313" key="2">
    <source>
        <dbReference type="EMBL" id="KAH7279689.1"/>
    </source>
</evidence>
<feature type="transmembrane region" description="Helical" evidence="1">
    <location>
        <begin position="63"/>
        <end position="83"/>
    </location>
</feature>
<name>A0A8T2Q7I6_CERRI</name>
<proteinExistence type="predicted"/>
<sequence>MHRPCSLPFSVSLNFLDSIHGLHQYPWIRASSIDNGRLTSILYLNDELLLHPSRTSLVMTNMASVNVVPVCLLILAMLALAYCKRSEAATRYEKNVDAAGDAMNLDQAKYYHGGPYGGTHGYYGRGHGFYHGKHDGYHDRRRGGGYYGGRGRYGSGHGHP</sequence>
<comment type="caution">
    <text evidence="2">The sequence shown here is derived from an EMBL/GenBank/DDBJ whole genome shotgun (WGS) entry which is preliminary data.</text>
</comment>
<keyword evidence="3" id="KW-1185">Reference proteome</keyword>
<organism evidence="2 3">
    <name type="scientific">Ceratopteris richardii</name>
    <name type="common">Triangle waterfern</name>
    <dbReference type="NCBI Taxonomy" id="49495"/>
    <lineage>
        <taxon>Eukaryota</taxon>
        <taxon>Viridiplantae</taxon>
        <taxon>Streptophyta</taxon>
        <taxon>Embryophyta</taxon>
        <taxon>Tracheophyta</taxon>
        <taxon>Polypodiopsida</taxon>
        <taxon>Polypodiidae</taxon>
        <taxon>Polypodiales</taxon>
        <taxon>Pteridineae</taxon>
        <taxon>Pteridaceae</taxon>
        <taxon>Parkerioideae</taxon>
        <taxon>Ceratopteris</taxon>
    </lineage>
</organism>
<evidence type="ECO:0000256" key="1">
    <source>
        <dbReference type="SAM" id="Phobius"/>
    </source>
</evidence>
<evidence type="ECO:0000313" key="3">
    <source>
        <dbReference type="Proteomes" id="UP000825935"/>
    </source>
</evidence>
<dbReference type="AlphaFoldDB" id="A0A8T2Q7I6"/>
<accession>A0A8T2Q7I6</accession>
<gene>
    <name evidence="2" type="ORF">KP509_37G031500</name>
</gene>
<dbReference type="EMBL" id="CM035442">
    <property type="protein sequence ID" value="KAH7279689.1"/>
    <property type="molecule type" value="Genomic_DNA"/>
</dbReference>
<reference evidence="2" key="1">
    <citation type="submission" date="2021-08" db="EMBL/GenBank/DDBJ databases">
        <title>WGS assembly of Ceratopteris richardii.</title>
        <authorList>
            <person name="Marchant D.B."/>
            <person name="Chen G."/>
            <person name="Jenkins J."/>
            <person name="Shu S."/>
            <person name="Leebens-Mack J."/>
            <person name="Grimwood J."/>
            <person name="Schmutz J."/>
            <person name="Soltis P."/>
            <person name="Soltis D."/>
            <person name="Chen Z.-H."/>
        </authorList>
    </citation>
    <scope>NUCLEOTIDE SEQUENCE</scope>
    <source>
        <strain evidence="2">Whitten #5841</strain>
        <tissue evidence="2">Leaf</tissue>
    </source>
</reference>